<dbReference type="AlphaFoldDB" id="A0A131YUM7"/>
<feature type="signal peptide" evidence="1">
    <location>
        <begin position="1"/>
        <end position="23"/>
    </location>
</feature>
<accession>A0A131YUM7</accession>
<feature type="chain" id="PRO_5007286049" description="Cystatin" evidence="1">
    <location>
        <begin position="24"/>
        <end position="131"/>
    </location>
</feature>
<proteinExistence type="predicted"/>
<name>A0A131YUM7_RHIAP</name>
<protein>
    <recommendedName>
        <fullName evidence="3">Cystatin</fullName>
    </recommendedName>
</protein>
<reference evidence="2" key="1">
    <citation type="journal article" date="2016" name="Ticks Tick Borne Dis.">
        <title>De novo assembly and annotation of the salivary gland transcriptome of Rhipicephalus appendiculatus male and female ticks during blood feeding.</title>
        <authorList>
            <person name="de Castro M.H."/>
            <person name="de Klerk D."/>
            <person name="Pienaar R."/>
            <person name="Latif A.A."/>
            <person name="Rees D.J."/>
            <person name="Mans B.J."/>
        </authorList>
    </citation>
    <scope>NUCLEOTIDE SEQUENCE</scope>
    <source>
        <tissue evidence="2">Salivary glands</tissue>
    </source>
</reference>
<sequence length="131" mass="14687">MRFLALAVAVILAVTLCSNFSDAQGSGLKGIPYQRIRYYASQLALISSKSYARRVTEVMHVKRSGKHLAIIFEAVETTCKPNRMFLPSPSWCPVRKNGYVYHCMGAVELRGSSFQGAKFPRRVSCWAIHDD</sequence>
<evidence type="ECO:0008006" key="3">
    <source>
        <dbReference type="Google" id="ProtNLM"/>
    </source>
</evidence>
<evidence type="ECO:0000256" key="1">
    <source>
        <dbReference type="SAM" id="SignalP"/>
    </source>
</evidence>
<evidence type="ECO:0000313" key="2">
    <source>
        <dbReference type="EMBL" id="JAP82242.1"/>
    </source>
</evidence>
<keyword evidence="1" id="KW-0732">Signal</keyword>
<dbReference type="EMBL" id="GEDV01006315">
    <property type="protein sequence ID" value="JAP82242.1"/>
    <property type="molecule type" value="Transcribed_RNA"/>
</dbReference>
<organism evidence="2">
    <name type="scientific">Rhipicephalus appendiculatus</name>
    <name type="common">Brown ear tick</name>
    <dbReference type="NCBI Taxonomy" id="34631"/>
    <lineage>
        <taxon>Eukaryota</taxon>
        <taxon>Metazoa</taxon>
        <taxon>Ecdysozoa</taxon>
        <taxon>Arthropoda</taxon>
        <taxon>Chelicerata</taxon>
        <taxon>Arachnida</taxon>
        <taxon>Acari</taxon>
        <taxon>Parasitiformes</taxon>
        <taxon>Ixodida</taxon>
        <taxon>Ixodoidea</taxon>
        <taxon>Ixodidae</taxon>
        <taxon>Rhipicephalinae</taxon>
        <taxon>Rhipicephalus</taxon>
        <taxon>Rhipicephalus</taxon>
    </lineage>
</organism>